<evidence type="ECO:0000313" key="5">
    <source>
        <dbReference type="Proteomes" id="UP000807825"/>
    </source>
</evidence>
<keyword evidence="2" id="KW-0479">Metal-binding</keyword>
<proteinExistence type="inferred from homology"/>
<dbReference type="GO" id="GO:0016787">
    <property type="term" value="F:hydrolase activity"/>
    <property type="evidence" value="ECO:0007669"/>
    <property type="project" value="UniProtKB-UniRule"/>
</dbReference>
<dbReference type="EMBL" id="JACRDE010000398">
    <property type="protein sequence ID" value="MBI5250871.1"/>
    <property type="molecule type" value="Genomic_DNA"/>
</dbReference>
<evidence type="ECO:0000256" key="2">
    <source>
        <dbReference type="RuleBase" id="RU362039"/>
    </source>
</evidence>
<dbReference type="InterPro" id="IPR024654">
    <property type="entry name" value="Calcineurin-like_PHP_lpxH"/>
</dbReference>
<evidence type="ECO:0000259" key="3">
    <source>
        <dbReference type="Pfam" id="PF12850"/>
    </source>
</evidence>
<dbReference type="Proteomes" id="UP000807825">
    <property type="component" value="Unassembled WGS sequence"/>
</dbReference>
<evidence type="ECO:0000313" key="4">
    <source>
        <dbReference type="EMBL" id="MBI5250871.1"/>
    </source>
</evidence>
<dbReference type="PANTHER" id="PTHR11124">
    <property type="entry name" value="VACUOLAR SORTING PROTEIN VPS29"/>
    <property type="match status" value="1"/>
</dbReference>
<comment type="caution">
    <text evidence="4">The sequence shown here is derived from an EMBL/GenBank/DDBJ whole genome shotgun (WGS) entry which is preliminary data.</text>
</comment>
<dbReference type="Gene3D" id="3.60.21.10">
    <property type="match status" value="1"/>
</dbReference>
<protein>
    <recommendedName>
        <fullName evidence="2">Phosphoesterase</fullName>
        <ecNumber evidence="2">3.1.4.-</ecNumber>
    </recommendedName>
</protein>
<dbReference type="Pfam" id="PF12850">
    <property type="entry name" value="Metallophos_2"/>
    <property type="match status" value="1"/>
</dbReference>
<sequence length="173" mass="19131">MKIGVVSDTHLRIPNEVLDFILEEVFRDASMILHAGDIIGRKVLDRLEEREVIAVCGNMDDFEVAEALPQTRIISAAGKSIGLIHGWGAKDGLENRIIEKFADEKLDLIVYGHSHVPLWTRLSNVYLFNPGSASQNRYSDQATVGLIDITNDTISAKILTLQKSAGKRFATIS</sequence>
<comment type="cofactor">
    <cofactor evidence="2">
        <name>a divalent metal cation</name>
        <dbReference type="ChEBI" id="CHEBI:60240"/>
    </cofactor>
</comment>
<feature type="domain" description="Calcineurin-like phosphoesterase" evidence="3">
    <location>
        <begin position="1"/>
        <end position="151"/>
    </location>
</feature>
<gene>
    <name evidence="4" type="ORF">HY912_15395</name>
</gene>
<evidence type="ECO:0000256" key="1">
    <source>
        <dbReference type="ARBA" id="ARBA00008950"/>
    </source>
</evidence>
<accession>A0A9D6V6H8</accession>
<comment type="similarity">
    <text evidence="1 2">Belongs to the metallophosphoesterase superfamily. YfcE family.</text>
</comment>
<dbReference type="EC" id="3.1.4.-" evidence="2"/>
<name>A0A9D6V6H8_9BACT</name>
<dbReference type="SUPFAM" id="SSF56300">
    <property type="entry name" value="Metallo-dependent phosphatases"/>
    <property type="match status" value="1"/>
</dbReference>
<organism evidence="4 5">
    <name type="scientific">Desulfomonile tiedjei</name>
    <dbReference type="NCBI Taxonomy" id="2358"/>
    <lineage>
        <taxon>Bacteria</taxon>
        <taxon>Pseudomonadati</taxon>
        <taxon>Thermodesulfobacteriota</taxon>
        <taxon>Desulfomonilia</taxon>
        <taxon>Desulfomonilales</taxon>
        <taxon>Desulfomonilaceae</taxon>
        <taxon>Desulfomonile</taxon>
    </lineage>
</organism>
<dbReference type="InterPro" id="IPR000979">
    <property type="entry name" value="Phosphodiesterase_MJ0936/Vps29"/>
</dbReference>
<dbReference type="GO" id="GO:0046872">
    <property type="term" value="F:metal ion binding"/>
    <property type="evidence" value="ECO:0007669"/>
    <property type="project" value="UniProtKB-KW"/>
</dbReference>
<dbReference type="NCBIfam" id="TIGR00040">
    <property type="entry name" value="yfcE"/>
    <property type="match status" value="1"/>
</dbReference>
<dbReference type="InterPro" id="IPR029052">
    <property type="entry name" value="Metallo-depent_PP-like"/>
</dbReference>
<dbReference type="AlphaFoldDB" id="A0A9D6V6H8"/>
<reference evidence="4" key="1">
    <citation type="submission" date="2020-07" db="EMBL/GenBank/DDBJ databases">
        <title>Huge and variable diversity of episymbiotic CPR bacteria and DPANN archaea in groundwater ecosystems.</title>
        <authorList>
            <person name="He C.Y."/>
            <person name="Keren R."/>
            <person name="Whittaker M."/>
            <person name="Farag I.F."/>
            <person name="Doudna J."/>
            <person name="Cate J.H.D."/>
            <person name="Banfield J.F."/>
        </authorList>
    </citation>
    <scope>NUCLEOTIDE SEQUENCE</scope>
    <source>
        <strain evidence="4">NC_groundwater_1664_Pr3_B-0.1um_52_9</strain>
    </source>
</reference>